<dbReference type="GO" id="GO:0005794">
    <property type="term" value="C:Golgi apparatus"/>
    <property type="evidence" value="ECO:0007669"/>
    <property type="project" value="UniProtKB-SubCell"/>
</dbReference>
<dbReference type="FunFam" id="3.40.50.300:FF:003500">
    <property type="entry name" value="ADP-ribosylation factor 1"/>
    <property type="match status" value="1"/>
</dbReference>
<dbReference type="InterPro" id="IPR024156">
    <property type="entry name" value="Small_GTPase_ARF"/>
</dbReference>
<evidence type="ECO:0000256" key="2">
    <source>
        <dbReference type="ARBA" id="ARBA00010290"/>
    </source>
</evidence>
<dbReference type="Pfam" id="PF00025">
    <property type="entry name" value="Arf"/>
    <property type="match status" value="1"/>
</dbReference>
<sequence length="151" mass="16696">MSTAALRFSVLTVEYKTISFKVQDVGGQDKKIRPLWCHYCKNTQNLIFAVDINDGDRLDAERGRAAPRAEQVSSASRAEQERAVGRSAAGVSTMQDLSNATSAAVMTDKLGLHGLCQQWLILVYCAAKGDRLYGGLDWLLPGSRRYSWQLL</sequence>
<keyword evidence="8" id="KW-0333">Golgi apparatus</keyword>
<dbReference type="SMART" id="SM00177">
    <property type="entry name" value="ARF"/>
    <property type="match status" value="1"/>
</dbReference>
<evidence type="ECO:0000256" key="5">
    <source>
        <dbReference type="ARBA" id="ARBA00022741"/>
    </source>
</evidence>
<evidence type="ECO:0000256" key="4">
    <source>
        <dbReference type="ARBA" id="ARBA00022707"/>
    </source>
</evidence>
<keyword evidence="6" id="KW-0931">ER-Golgi transport</keyword>
<gene>
    <name evidence="13" type="ORF">PM001_LOCUS12510</name>
</gene>
<reference evidence="13" key="1">
    <citation type="submission" date="2024-01" db="EMBL/GenBank/DDBJ databases">
        <authorList>
            <person name="Webb A."/>
        </authorList>
    </citation>
    <scope>NUCLEOTIDE SEQUENCE</scope>
    <source>
        <strain evidence="13">Pm1</strain>
    </source>
</reference>
<dbReference type="AlphaFoldDB" id="A0AAV1U1P2"/>
<dbReference type="GO" id="GO:0015031">
    <property type="term" value="P:protein transport"/>
    <property type="evidence" value="ECO:0007669"/>
    <property type="project" value="UniProtKB-KW"/>
</dbReference>
<name>A0AAV1U1P2_9STRA</name>
<organism evidence="13 14">
    <name type="scientific">Peronospora matthiolae</name>
    <dbReference type="NCBI Taxonomy" id="2874970"/>
    <lineage>
        <taxon>Eukaryota</taxon>
        <taxon>Sar</taxon>
        <taxon>Stramenopiles</taxon>
        <taxon>Oomycota</taxon>
        <taxon>Peronosporomycetes</taxon>
        <taxon>Peronosporales</taxon>
        <taxon>Peronosporaceae</taxon>
        <taxon>Peronospora</taxon>
    </lineage>
</organism>
<comment type="subcellular location">
    <subcellularLocation>
        <location evidence="1">Golgi apparatus</location>
    </subcellularLocation>
</comment>
<dbReference type="Gene3D" id="3.40.50.300">
    <property type="entry name" value="P-loop containing nucleotide triphosphate hydrolases"/>
    <property type="match status" value="1"/>
</dbReference>
<evidence type="ECO:0000256" key="11">
    <source>
        <dbReference type="PIRSR" id="PIRSR606689-1"/>
    </source>
</evidence>
<evidence type="ECO:0000256" key="6">
    <source>
        <dbReference type="ARBA" id="ARBA00022892"/>
    </source>
</evidence>
<evidence type="ECO:0000256" key="9">
    <source>
        <dbReference type="ARBA" id="ARBA00023134"/>
    </source>
</evidence>
<dbReference type="PANTHER" id="PTHR11711">
    <property type="entry name" value="ADP RIBOSYLATION FACTOR-RELATED"/>
    <property type="match status" value="1"/>
</dbReference>
<keyword evidence="10" id="KW-0449">Lipoprotein</keyword>
<proteinExistence type="inferred from homology"/>
<dbReference type="GO" id="GO:0003924">
    <property type="term" value="F:GTPase activity"/>
    <property type="evidence" value="ECO:0007669"/>
    <property type="project" value="InterPro"/>
</dbReference>
<keyword evidence="9 11" id="KW-0342">GTP-binding</keyword>
<keyword evidence="4" id="KW-0519">Myristate</keyword>
<evidence type="ECO:0000256" key="8">
    <source>
        <dbReference type="ARBA" id="ARBA00023034"/>
    </source>
</evidence>
<evidence type="ECO:0000313" key="13">
    <source>
        <dbReference type="EMBL" id="CAK7927360.1"/>
    </source>
</evidence>
<keyword evidence="7" id="KW-0653">Protein transport</keyword>
<accession>A0AAV1U1P2</accession>
<dbReference type="InterPro" id="IPR006689">
    <property type="entry name" value="Small_GTPase_ARF/SAR"/>
</dbReference>
<comment type="caution">
    <text evidence="13">The sequence shown here is derived from an EMBL/GenBank/DDBJ whole genome shotgun (WGS) entry which is preliminary data.</text>
</comment>
<evidence type="ECO:0000256" key="10">
    <source>
        <dbReference type="ARBA" id="ARBA00023288"/>
    </source>
</evidence>
<dbReference type="Proteomes" id="UP001162060">
    <property type="component" value="Unassembled WGS sequence"/>
</dbReference>
<protein>
    <submittedName>
        <fullName evidence="13">Uncharacterized protein</fullName>
    </submittedName>
</protein>
<feature type="binding site" evidence="11">
    <location>
        <position position="27"/>
    </location>
    <ligand>
        <name>GTP</name>
        <dbReference type="ChEBI" id="CHEBI:37565"/>
    </ligand>
</feature>
<evidence type="ECO:0000256" key="12">
    <source>
        <dbReference type="SAM" id="MobiDB-lite"/>
    </source>
</evidence>
<dbReference type="GO" id="GO:0005525">
    <property type="term" value="F:GTP binding"/>
    <property type="evidence" value="ECO:0007669"/>
    <property type="project" value="UniProtKB-KW"/>
</dbReference>
<evidence type="ECO:0000256" key="3">
    <source>
        <dbReference type="ARBA" id="ARBA00022448"/>
    </source>
</evidence>
<evidence type="ECO:0000313" key="14">
    <source>
        <dbReference type="Proteomes" id="UP001162060"/>
    </source>
</evidence>
<keyword evidence="3" id="KW-0813">Transport</keyword>
<comment type="similarity">
    <text evidence="2">Belongs to the small GTPase superfamily. Arf family.</text>
</comment>
<dbReference type="EMBL" id="CAKLBY020000109">
    <property type="protein sequence ID" value="CAK7927360.1"/>
    <property type="molecule type" value="Genomic_DNA"/>
</dbReference>
<evidence type="ECO:0000256" key="1">
    <source>
        <dbReference type="ARBA" id="ARBA00004555"/>
    </source>
</evidence>
<evidence type="ECO:0000256" key="7">
    <source>
        <dbReference type="ARBA" id="ARBA00022927"/>
    </source>
</evidence>
<dbReference type="GO" id="GO:0016192">
    <property type="term" value="P:vesicle-mediated transport"/>
    <property type="evidence" value="ECO:0007669"/>
    <property type="project" value="UniProtKB-KW"/>
</dbReference>
<feature type="region of interest" description="Disordered" evidence="12">
    <location>
        <begin position="64"/>
        <end position="89"/>
    </location>
</feature>
<keyword evidence="5 11" id="KW-0547">Nucleotide-binding</keyword>
<dbReference type="SUPFAM" id="SSF52540">
    <property type="entry name" value="P-loop containing nucleoside triphosphate hydrolases"/>
    <property type="match status" value="1"/>
</dbReference>
<dbReference type="InterPro" id="IPR027417">
    <property type="entry name" value="P-loop_NTPase"/>
</dbReference>